<sequence>MSSENKVTASSLYMQLCQEELSPESEQCLGLLEEFIGISHCRHHREDAIAALEKWKRTNSTPLPADQAPVFNDVQAMDDDKPLSLCVITQVADTVLRKSDTADDTASKVMVTAHVHVEEIADDISTTTVSVSSEEDTPEKEQTTEKHFDTASTPDGSEKINGLGWASLQRKGSVRDNSPIFTEMHAALSPMQQEYGILYVLEHDTQEGLFKIGWTRMTAEKRLKQANNCFKHNSTPIYETRDGPFFAALKAEKLTQLALRRHNIRISVCEKCGGGHKEWFKASRDSVLETVQAMERFVKLPAYELVDGQWKLSGPVYDNVVKASCSFSPERLMGLMGSLSPGLQPIAETAPSLPIRPKPEAVTHGTGAIDSQGSQELSQVSEVDFAVVVRDSDAAASRRRAMRSAVKGYIKEETKRALDSGVTWYKSRRSSQGLDSEGKEGDSKASGQDDSSAIKAQEALFGVLWTLLPENDRPKAGDGNPAEPRSRLSASAGVQYLMSTWKWGRAMWN</sequence>
<dbReference type="Proteomes" id="UP000652219">
    <property type="component" value="Unassembled WGS sequence"/>
</dbReference>
<organism evidence="3 4">
    <name type="scientific">Colletotrichum sojae</name>
    <dbReference type="NCBI Taxonomy" id="2175907"/>
    <lineage>
        <taxon>Eukaryota</taxon>
        <taxon>Fungi</taxon>
        <taxon>Dikarya</taxon>
        <taxon>Ascomycota</taxon>
        <taxon>Pezizomycotina</taxon>
        <taxon>Sordariomycetes</taxon>
        <taxon>Hypocreomycetidae</taxon>
        <taxon>Glomerellales</taxon>
        <taxon>Glomerellaceae</taxon>
        <taxon>Colletotrichum</taxon>
        <taxon>Colletotrichum orchidearum species complex</taxon>
    </lineage>
</organism>
<accession>A0A8H6IKT5</accession>
<evidence type="ECO:0000313" key="3">
    <source>
        <dbReference type="EMBL" id="KAF6782656.1"/>
    </source>
</evidence>
<dbReference type="SMART" id="SM00974">
    <property type="entry name" value="T5orf172"/>
    <property type="match status" value="1"/>
</dbReference>
<evidence type="ECO:0000256" key="1">
    <source>
        <dbReference type="SAM" id="MobiDB-lite"/>
    </source>
</evidence>
<gene>
    <name evidence="3" type="ORF">CSOJ01_15976</name>
</gene>
<evidence type="ECO:0000259" key="2">
    <source>
        <dbReference type="SMART" id="SM00974"/>
    </source>
</evidence>
<keyword evidence="4" id="KW-1185">Reference proteome</keyword>
<reference evidence="3 4" key="1">
    <citation type="journal article" date="2020" name="Phytopathology">
        <title>Genome Sequence Resources of Colletotrichum truncatum, C. plurivorum, C. musicola, and C. sojae: Four Species Pathogenic to Soybean (Glycine max).</title>
        <authorList>
            <person name="Rogerio F."/>
            <person name="Boufleur T.R."/>
            <person name="Ciampi-Guillardi M."/>
            <person name="Sukno S.A."/>
            <person name="Thon M.R."/>
            <person name="Massola Junior N.S."/>
            <person name="Baroncelli R."/>
        </authorList>
    </citation>
    <scope>NUCLEOTIDE SEQUENCE [LARGE SCALE GENOMIC DNA]</scope>
    <source>
        <strain evidence="3 4">LFN0009</strain>
    </source>
</reference>
<dbReference type="AlphaFoldDB" id="A0A8H6IKT5"/>
<dbReference type="Pfam" id="PF10544">
    <property type="entry name" value="T5orf172"/>
    <property type="match status" value="1"/>
</dbReference>
<proteinExistence type="predicted"/>
<evidence type="ECO:0000313" key="4">
    <source>
        <dbReference type="Proteomes" id="UP000652219"/>
    </source>
</evidence>
<feature type="compositionally biased region" description="Basic and acidic residues" evidence="1">
    <location>
        <begin position="139"/>
        <end position="149"/>
    </location>
</feature>
<dbReference type="PANTHER" id="PTHR28094:SF1">
    <property type="entry name" value="MEIOTICALLY UP-REGULATED GENE 113 PROTEIN"/>
    <property type="match status" value="1"/>
</dbReference>
<feature type="domain" description="Bacteriophage T5 Orf172 DNA-binding" evidence="2">
    <location>
        <begin position="204"/>
        <end position="294"/>
    </location>
</feature>
<name>A0A8H6IKT5_9PEZI</name>
<dbReference type="PANTHER" id="PTHR28094">
    <property type="entry name" value="MEIOTICALLY UP-REGULATED GENE 113 PROTEIN"/>
    <property type="match status" value="1"/>
</dbReference>
<dbReference type="EMBL" id="WIGN01000882">
    <property type="protein sequence ID" value="KAF6782656.1"/>
    <property type="molecule type" value="Genomic_DNA"/>
</dbReference>
<feature type="region of interest" description="Disordered" evidence="1">
    <location>
        <begin position="428"/>
        <end position="451"/>
    </location>
</feature>
<protein>
    <recommendedName>
        <fullName evidence="2">Bacteriophage T5 Orf172 DNA-binding domain-containing protein</fullName>
    </recommendedName>
</protein>
<dbReference type="InterPro" id="IPR018306">
    <property type="entry name" value="Phage_T5_Orf172_DNA-bd"/>
</dbReference>
<feature type="region of interest" description="Disordered" evidence="1">
    <location>
        <begin position="125"/>
        <end position="162"/>
    </location>
</feature>
<dbReference type="InterPro" id="IPR053006">
    <property type="entry name" value="Meiosis_regulatory"/>
</dbReference>
<comment type="caution">
    <text evidence="3">The sequence shown here is derived from an EMBL/GenBank/DDBJ whole genome shotgun (WGS) entry which is preliminary data.</text>
</comment>